<accession>A0A137P7Q0</accession>
<dbReference type="Gene3D" id="3.40.50.300">
    <property type="entry name" value="P-loop containing nucleotide triphosphate hydrolases"/>
    <property type="match status" value="1"/>
</dbReference>
<dbReference type="InterPro" id="IPR027417">
    <property type="entry name" value="P-loop_NTPase"/>
</dbReference>
<evidence type="ECO:0000313" key="2">
    <source>
        <dbReference type="Proteomes" id="UP000070444"/>
    </source>
</evidence>
<sequence>MFLNTLSKVNITRGDRIIQSANNFQKSANFRIISNSEGNKNKLNLFTRWDPIDNLLKLTNNLEGLQRGKVMEFVGLSGSGKSHLLLAIIMVAILPYKIQFLTELDNGETLPINIVLGGMNEKVIF</sequence>
<dbReference type="AlphaFoldDB" id="A0A137P7Q0"/>
<organism evidence="1 2">
    <name type="scientific">Conidiobolus coronatus (strain ATCC 28846 / CBS 209.66 / NRRL 28638)</name>
    <name type="common">Delacroixia coronata</name>
    <dbReference type="NCBI Taxonomy" id="796925"/>
    <lineage>
        <taxon>Eukaryota</taxon>
        <taxon>Fungi</taxon>
        <taxon>Fungi incertae sedis</taxon>
        <taxon>Zoopagomycota</taxon>
        <taxon>Entomophthoromycotina</taxon>
        <taxon>Entomophthoromycetes</taxon>
        <taxon>Entomophthorales</taxon>
        <taxon>Ancylistaceae</taxon>
        <taxon>Conidiobolus</taxon>
    </lineage>
</organism>
<proteinExistence type="predicted"/>
<gene>
    <name evidence="1" type="ORF">CONCODRAFT_6343</name>
</gene>
<name>A0A137P7Q0_CONC2</name>
<protein>
    <submittedName>
        <fullName evidence="1">Uncharacterized protein</fullName>
    </submittedName>
</protein>
<reference evidence="1 2" key="1">
    <citation type="journal article" date="2015" name="Genome Biol. Evol.">
        <title>Phylogenomic analyses indicate that early fungi evolved digesting cell walls of algal ancestors of land plants.</title>
        <authorList>
            <person name="Chang Y."/>
            <person name="Wang S."/>
            <person name="Sekimoto S."/>
            <person name="Aerts A.L."/>
            <person name="Choi C."/>
            <person name="Clum A."/>
            <person name="LaButti K.M."/>
            <person name="Lindquist E.A."/>
            <person name="Yee Ngan C."/>
            <person name="Ohm R.A."/>
            <person name="Salamov A.A."/>
            <person name="Grigoriev I.V."/>
            <person name="Spatafora J.W."/>
            <person name="Berbee M.L."/>
        </authorList>
    </citation>
    <scope>NUCLEOTIDE SEQUENCE [LARGE SCALE GENOMIC DNA]</scope>
    <source>
        <strain evidence="1 2">NRRL 28638</strain>
    </source>
</reference>
<dbReference type="SUPFAM" id="SSF52540">
    <property type="entry name" value="P-loop containing nucleoside triphosphate hydrolases"/>
    <property type="match status" value="1"/>
</dbReference>
<dbReference type="EMBL" id="KQ964486">
    <property type="protein sequence ID" value="KXN71036.1"/>
    <property type="molecule type" value="Genomic_DNA"/>
</dbReference>
<keyword evidence="2" id="KW-1185">Reference proteome</keyword>
<evidence type="ECO:0000313" key="1">
    <source>
        <dbReference type="EMBL" id="KXN71036.1"/>
    </source>
</evidence>
<dbReference type="Proteomes" id="UP000070444">
    <property type="component" value="Unassembled WGS sequence"/>
</dbReference>